<protein>
    <submittedName>
        <fullName evidence="3">CPBP family intramembrane metalloprotease</fullName>
    </submittedName>
</protein>
<evidence type="ECO:0000313" key="4">
    <source>
        <dbReference type="Proteomes" id="UP000272474"/>
    </source>
</evidence>
<dbReference type="EMBL" id="RBAL01000007">
    <property type="protein sequence ID" value="RKN41664.1"/>
    <property type="molecule type" value="Genomic_DNA"/>
</dbReference>
<name>A0A3A9Z140_9ACTN</name>
<dbReference type="PANTHER" id="PTHR39430:SF1">
    <property type="entry name" value="PROTEASE"/>
    <property type="match status" value="1"/>
</dbReference>
<evidence type="ECO:0000259" key="2">
    <source>
        <dbReference type="Pfam" id="PF02517"/>
    </source>
</evidence>
<reference evidence="3 4" key="1">
    <citation type="journal article" date="2014" name="Int. J. Syst. Evol. Microbiol.">
        <title>Streptomyces hoynatensis sp. nov., isolated from deep marine sediment.</title>
        <authorList>
            <person name="Veyisoglu A."/>
            <person name="Sahin N."/>
        </authorList>
    </citation>
    <scope>NUCLEOTIDE SEQUENCE [LARGE SCALE GENOMIC DNA]</scope>
    <source>
        <strain evidence="3 4">KCTC 29097</strain>
    </source>
</reference>
<feature type="transmembrane region" description="Helical" evidence="1">
    <location>
        <begin position="146"/>
        <end position="168"/>
    </location>
</feature>
<gene>
    <name evidence="3" type="ORF">D7294_14340</name>
</gene>
<evidence type="ECO:0000313" key="3">
    <source>
        <dbReference type="EMBL" id="RKN41664.1"/>
    </source>
</evidence>
<accession>A0A3A9Z140</accession>
<feature type="transmembrane region" description="Helical" evidence="1">
    <location>
        <begin position="274"/>
        <end position="297"/>
    </location>
</feature>
<keyword evidence="4" id="KW-1185">Reference proteome</keyword>
<feature type="transmembrane region" description="Helical" evidence="1">
    <location>
        <begin position="113"/>
        <end position="134"/>
    </location>
</feature>
<dbReference type="AlphaFoldDB" id="A0A3A9Z140"/>
<dbReference type="OrthoDB" id="193898at2"/>
<keyword evidence="1" id="KW-0812">Transmembrane</keyword>
<dbReference type="GO" id="GO:0004175">
    <property type="term" value="F:endopeptidase activity"/>
    <property type="evidence" value="ECO:0007669"/>
    <property type="project" value="UniProtKB-ARBA"/>
</dbReference>
<dbReference type="InterPro" id="IPR003675">
    <property type="entry name" value="Rce1/LyrA-like_dom"/>
</dbReference>
<dbReference type="GO" id="GO:0006508">
    <property type="term" value="P:proteolysis"/>
    <property type="evidence" value="ECO:0007669"/>
    <property type="project" value="UniProtKB-KW"/>
</dbReference>
<dbReference type="RefSeq" id="WP_120679529.1">
    <property type="nucleotide sequence ID" value="NZ_RBAL01000007.1"/>
</dbReference>
<keyword evidence="3" id="KW-0378">Hydrolase</keyword>
<keyword evidence="3" id="KW-0645">Protease</keyword>
<sequence length="311" mass="31303">MVTTLTPPPPAGRGAAPEFAAESAADAAVDAGAEARGRGARFARSPLGWMSAGLLGIGAVSALTSGGEQGTVSGTLLPLLGAAGALGVYQLVMRRLARRGTPETARPGAGREALLGAGTGLGFVLASVALIAAFGGYSFGSSGHRLLPVAASVLVTAAGAAITEELMLRGIALQALERICGSRGALAVTAALFGLLHLGNPGASLWSSLAIAIEAGVLLGAAFLWRRSIWFAAGLHFAWNATEQLLGIPVSGHTGDGLLRADLDGPALLTGGDFGLEASLVPVLLSLLLALPMLLLAHRRGGLLPRRHADR</sequence>
<proteinExistence type="predicted"/>
<keyword evidence="1" id="KW-1133">Transmembrane helix</keyword>
<feature type="transmembrane region" description="Helical" evidence="1">
    <location>
        <begin position="205"/>
        <end position="225"/>
    </location>
</feature>
<feature type="transmembrane region" description="Helical" evidence="1">
    <location>
        <begin position="46"/>
        <end position="66"/>
    </location>
</feature>
<feature type="transmembrane region" description="Helical" evidence="1">
    <location>
        <begin position="72"/>
        <end position="92"/>
    </location>
</feature>
<dbReference type="PANTHER" id="PTHR39430">
    <property type="entry name" value="MEMBRANE-ASSOCIATED PROTEASE-RELATED"/>
    <property type="match status" value="1"/>
</dbReference>
<dbReference type="GO" id="GO:0080120">
    <property type="term" value="P:CAAX-box protein maturation"/>
    <property type="evidence" value="ECO:0007669"/>
    <property type="project" value="UniProtKB-ARBA"/>
</dbReference>
<evidence type="ECO:0000256" key="1">
    <source>
        <dbReference type="SAM" id="Phobius"/>
    </source>
</evidence>
<keyword evidence="1" id="KW-0472">Membrane</keyword>
<feature type="transmembrane region" description="Helical" evidence="1">
    <location>
        <begin position="180"/>
        <end position="199"/>
    </location>
</feature>
<feature type="domain" description="CAAX prenyl protease 2/Lysostaphin resistance protein A-like" evidence="2">
    <location>
        <begin position="150"/>
        <end position="241"/>
    </location>
</feature>
<feature type="transmembrane region" description="Helical" evidence="1">
    <location>
        <begin position="237"/>
        <end position="254"/>
    </location>
</feature>
<comment type="caution">
    <text evidence="3">The sequence shown here is derived from an EMBL/GenBank/DDBJ whole genome shotgun (WGS) entry which is preliminary data.</text>
</comment>
<keyword evidence="3" id="KW-0482">Metalloprotease</keyword>
<dbReference type="Pfam" id="PF02517">
    <property type="entry name" value="Rce1-like"/>
    <property type="match status" value="1"/>
</dbReference>
<dbReference type="Proteomes" id="UP000272474">
    <property type="component" value="Unassembled WGS sequence"/>
</dbReference>
<organism evidence="3 4">
    <name type="scientific">Streptomyces hoynatensis</name>
    <dbReference type="NCBI Taxonomy" id="1141874"/>
    <lineage>
        <taxon>Bacteria</taxon>
        <taxon>Bacillati</taxon>
        <taxon>Actinomycetota</taxon>
        <taxon>Actinomycetes</taxon>
        <taxon>Kitasatosporales</taxon>
        <taxon>Streptomycetaceae</taxon>
        <taxon>Streptomyces</taxon>
    </lineage>
</organism>
<dbReference type="GO" id="GO:0008237">
    <property type="term" value="F:metallopeptidase activity"/>
    <property type="evidence" value="ECO:0007669"/>
    <property type="project" value="UniProtKB-KW"/>
</dbReference>